<comment type="caution">
    <text evidence="3">The sequence shown here is derived from an EMBL/GenBank/DDBJ whole genome shotgun (WGS) entry which is preliminary data.</text>
</comment>
<protein>
    <recommendedName>
        <fullName evidence="2">C-type lectin domain-containing protein</fullName>
    </recommendedName>
</protein>
<dbReference type="PANTHER" id="PTHR45784:SF3">
    <property type="entry name" value="C-TYPE LECTIN DOMAIN FAMILY 4 MEMBER K-LIKE-RELATED"/>
    <property type="match status" value="1"/>
</dbReference>
<reference evidence="3 4" key="1">
    <citation type="submission" date="2015-08" db="EMBL/GenBank/DDBJ databases">
        <title>The genome of the Asian arowana (Scleropages formosus).</title>
        <authorList>
            <person name="Tan M.H."/>
            <person name="Gan H.M."/>
            <person name="Croft L.J."/>
            <person name="Austin C.M."/>
        </authorList>
    </citation>
    <scope>NUCLEOTIDE SEQUENCE [LARGE SCALE GENOMIC DNA]</scope>
    <source>
        <strain evidence="3">Aro1</strain>
    </source>
</reference>
<dbReference type="InterPro" id="IPR016186">
    <property type="entry name" value="C-type_lectin-like/link_sf"/>
</dbReference>
<organism evidence="3 4">
    <name type="scientific">Scleropages formosus</name>
    <name type="common">Asian bonytongue</name>
    <name type="synonym">Osteoglossum formosum</name>
    <dbReference type="NCBI Taxonomy" id="113540"/>
    <lineage>
        <taxon>Eukaryota</taxon>
        <taxon>Metazoa</taxon>
        <taxon>Chordata</taxon>
        <taxon>Craniata</taxon>
        <taxon>Vertebrata</taxon>
        <taxon>Euteleostomi</taxon>
        <taxon>Actinopterygii</taxon>
        <taxon>Neopterygii</taxon>
        <taxon>Teleostei</taxon>
        <taxon>Osteoglossocephala</taxon>
        <taxon>Osteoglossomorpha</taxon>
        <taxon>Osteoglossiformes</taxon>
        <taxon>Osteoglossidae</taxon>
        <taxon>Scleropages</taxon>
    </lineage>
</organism>
<dbReference type="PROSITE" id="PS00615">
    <property type="entry name" value="C_TYPE_LECTIN_1"/>
    <property type="match status" value="2"/>
</dbReference>
<keyword evidence="1" id="KW-1015">Disulfide bond</keyword>
<dbReference type="Pfam" id="PF00059">
    <property type="entry name" value="Lectin_C"/>
    <property type="match status" value="3"/>
</dbReference>
<gene>
    <name evidence="3" type="ORF">Z043_107591</name>
</gene>
<dbReference type="CDD" id="cd00037">
    <property type="entry name" value="CLECT"/>
    <property type="match status" value="1"/>
</dbReference>
<accession>A0A0P7XDI2</accession>
<dbReference type="Gene3D" id="3.10.100.10">
    <property type="entry name" value="Mannose-Binding Protein A, subunit A"/>
    <property type="match status" value="3"/>
</dbReference>
<evidence type="ECO:0000313" key="4">
    <source>
        <dbReference type="Proteomes" id="UP000034805"/>
    </source>
</evidence>
<feature type="domain" description="C-type lectin" evidence="2">
    <location>
        <begin position="241"/>
        <end position="365"/>
    </location>
</feature>
<dbReference type="Proteomes" id="UP000034805">
    <property type="component" value="Unassembled WGS sequence"/>
</dbReference>
<dbReference type="InterPro" id="IPR001304">
    <property type="entry name" value="C-type_lectin-like"/>
</dbReference>
<dbReference type="PANTHER" id="PTHR45784">
    <property type="entry name" value="C-TYPE LECTIN DOMAIN FAMILY 20 MEMBER A-RELATED"/>
    <property type="match status" value="1"/>
</dbReference>
<dbReference type="SUPFAM" id="SSF56436">
    <property type="entry name" value="C-type lectin-like"/>
    <property type="match status" value="3"/>
</dbReference>
<dbReference type="PROSITE" id="PS50041">
    <property type="entry name" value="C_TYPE_LECTIN_2"/>
    <property type="match status" value="3"/>
</dbReference>
<proteinExistence type="predicted"/>
<dbReference type="AlphaFoldDB" id="A0A0P7XDI2"/>
<dbReference type="InterPro" id="IPR018378">
    <property type="entry name" value="C-type_lectin_CS"/>
</dbReference>
<evidence type="ECO:0000259" key="2">
    <source>
        <dbReference type="PROSITE" id="PS50041"/>
    </source>
</evidence>
<evidence type="ECO:0000313" key="3">
    <source>
        <dbReference type="EMBL" id="KPP73330.1"/>
    </source>
</evidence>
<dbReference type="EMBL" id="JARO02002187">
    <property type="protein sequence ID" value="KPP73330.1"/>
    <property type="molecule type" value="Genomic_DNA"/>
</dbReference>
<feature type="domain" description="C-type lectin" evidence="2">
    <location>
        <begin position="33"/>
        <end position="125"/>
    </location>
</feature>
<evidence type="ECO:0000256" key="1">
    <source>
        <dbReference type="ARBA" id="ARBA00023157"/>
    </source>
</evidence>
<dbReference type="SMART" id="SM00034">
    <property type="entry name" value="CLECT"/>
    <property type="match status" value="2"/>
</dbReference>
<dbReference type="InterPro" id="IPR016187">
    <property type="entry name" value="CTDL_fold"/>
</dbReference>
<name>A0A0P7XDI2_SCLFO</name>
<sequence>MGYRELGATERSRLTKFFALNITNHPNSLRMCWENAKELCRAHHTDLVTLYSQRDLNEINETPHKGVWVGLHVGNSSDKWSNGERVDFRNWNISEEDNETYCAFMDQEGLWNSTSCTATKPFMCYNATSGGPPTYNLISENKTWYETQRHCREQFTDLVTIESQEQNDHLKQEAQQSGFWIRLIHDDMEWSDGARAALRYEPAFPGGFQDVFQKPKLALVVNICSPKWNCTAKVHLRHFVCYKEQIHLIKSRITWEEALIYCKANFSGGMLRIESEADQEMVRWKLINYSMENDSLNLPVWLGLQQIQFLGFWVWTSTGYSVCWSNWVKLPELPLSHPCGAIGTRDDNFKWSDQNCLSKLHFLCEGDKLWSTTMSVVTVWVLRVVTVLSDQLITCNPSLLAEAMIMSVQQVQHATDLAQSHGVKDMAMQKRNPNAELLFAVSLIR</sequence>
<feature type="non-terminal residue" evidence="3">
    <location>
        <position position="445"/>
    </location>
</feature>
<feature type="domain" description="C-type lectin" evidence="2">
    <location>
        <begin position="135"/>
        <end position="242"/>
    </location>
</feature>